<comment type="caution">
    <text evidence="2">The sequence shown here is derived from an EMBL/GenBank/DDBJ whole genome shotgun (WGS) entry which is preliminary data.</text>
</comment>
<evidence type="ECO:0000256" key="1">
    <source>
        <dbReference type="SAM" id="MobiDB-lite"/>
    </source>
</evidence>
<name>A0ABP0MZG9_9DINO</name>
<feature type="compositionally biased region" description="Basic and acidic residues" evidence="1">
    <location>
        <begin position="476"/>
        <end position="486"/>
    </location>
</feature>
<proteinExistence type="predicted"/>
<accession>A0ABP0MZG9</accession>
<protein>
    <recommendedName>
        <fullName evidence="4">FACT complex subunit</fullName>
    </recommendedName>
</protein>
<feature type="region of interest" description="Disordered" evidence="1">
    <location>
        <begin position="475"/>
        <end position="498"/>
    </location>
</feature>
<gene>
    <name evidence="2" type="ORF">CCMP2556_LOCUS27552</name>
</gene>
<dbReference type="EMBL" id="CAXAMN010020001">
    <property type="protein sequence ID" value="CAK9055400.1"/>
    <property type="molecule type" value="Genomic_DNA"/>
</dbReference>
<feature type="region of interest" description="Disordered" evidence="1">
    <location>
        <begin position="83"/>
        <end position="136"/>
    </location>
</feature>
<feature type="compositionally biased region" description="Acidic residues" evidence="1">
    <location>
        <begin position="100"/>
        <end position="126"/>
    </location>
</feature>
<organism evidence="2 3">
    <name type="scientific">Durusdinium trenchii</name>
    <dbReference type="NCBI Taxonomy" id="1381693"/>
    <lineage>
        <taxon>Eukaryota</taxon>
        <taxon>Sar</taxon>
        <taxon>Alveolata</taxon>
        <taxon>Dinophyceae</taxon>
        <taxon>Suessiales</taxon>
        <taxon>Symbiodiniaceae</taxon>
        <taxon>Durusdinium</taxon>
    </lineage>
</organism>
<keyword evidence="3" id="KW-1185">Reference proteome</keyword>
<sequence length="594" mass="65799">MGDVAEDAAGAAVISKIVVQKVVMDSDSADSRLPLGTIPNCSMKEFWLPLTAFDTFPESWSDTGPPALPIDVLQLDWKSSSKIEKTEKDEDDTTAKKEEPDDEEGGDNQTDGDSEEADPENPEEADIRDATTSTPHLGRAFTDAQELRQVAGGTDFVKKTLGTFLPDSVSTTLVIDLHCYDCWPALAALEECAAGRRLLCGSVVLDKQPDTMVQRIANKVYESCRAEQLKIVGFPSFAPLIQAIQQVKPDDQEKKYEVCVKKHDRLVVLQALAAKWMETEFKDETVAILEAHNKQFNVDGEYWHETERTTEADDLGSPLKRIKLEDSEIGKEADIANLQKPYIFQINNCAEMACGQDGAPLFLVSRGKNQFLMHRELFSFGSGDWRVNADATEIMADSCGRWFSFNVTLDTVMILEKKNLADHVASLPCVDSPTPLSTIIRQLEDAGEVKLAVTHHVLSSTDKIEQDKPLVFVIDPPKHDREEDGKPKKKKTKKDKVAGSMTHKNFGSILDIGKFKRAQRLMVGWRMRCAYRTNVHIVPMCFNEPFGVLFGLHSLGPARLDANNASGVKTLVPLRPIACVTGVLDLGSTVIKMF</sequence>
<evidence type="ECO:0000313" key="2">
    <source>
        <dbReference type="EMBL" id="CAK9055400.1"/>
    </source>
</evidence>
<evidence type="ECO:0000313" key="3">
    <source>
        <dbReference type="Proteomes" id="UP001642484"/>
    </source>
</evidence>
<reference evidence="2 3" key="1">
    <citation type="submission" date="2024-02" db="EMBL/GenBank/DDBJ databases">
        <authorList>
            <person name="Chen Y."/>
            <person name="Shah S."/>
            <person name="Dougan E. K."/>
            <person name="Thang M."/>
            <person name="Chan C."/>
        </authorList>
    </citation>
    <scope>NUCLEOTIDE SEQUENCE [LARGE SCALE GENOMIC DNA]</scope>
</reference>
<feature type="compositionally biased region" description="Basic and acidic residues" evidence="1">
    <location>
        <begin position="83"/>
        <end position="99"/>
    </location>
</feature>
<dbReference type="Proteomes" id="UP001642484">
    <property type="component" value="Unassembled WGS sequence"/>
</dbReference>
<evidence type="ECO:0008006" key="4">
    <source>
        <dbReference type="Google" id="ProtNLM"/>
    </source>
</evidence>